<dbReference type="Pfam" id="PF00144">
    <property type="entry name" value="Beta-lactamase"/>
    <property type="match status" value="1"/>
</dbReference>
<dbReference type="SUPFAM" id="SSF56601">
    <property type="entry name" value="beta-lactamase/transpeptidase-like"/>
    <property type="match status" value="1"/>
</dbReference>
<dbReference type="InterPro" id="IPR012338">
    <property type="entry name" value="Beta-lactam/transpept-like"/>
</dbReference>
<dbReference type="OrthoDB" id="9797709at2"/>
<feature type="domain" description="Beta-lactamase-related" evidence="2">
    <location>
        <begin position="49"/>
        <end position="398"/>
    </location>
</feature>
<organism evidence="3 4">
    <name type="scientific">Microscilla marina ATCC 23134</name>
    <dbReference type="NCBI Taxonomy" id="313606"/>
    <lineage>
        <taxon>Bacteria</taxon>
        <taxon>Pseudomonadati</taxon>
        <taxon>Bacteroidota</taxon>
        <taxon>Cytophagia</taxon>
        <taxon>Cytophagales</taxon>
        <taxon>Microscillaceae</taxon>
        <taxon>Microscilla</taxon>
    </lineage>
</organism>
<dbReference type="Gene3D" id="3.40.710.10">
    <property type="entry name" value="DD-peptidase/beta-lactamase superfamily"/>
    <property type="match status" value="1"/>
</dbReference>
<sequence>MKKKWMTIIFLISIFFAAKAQKTKEDSIKMNWQTVKEMLLTFSKRVPEIGVSFTYVVDGKIYDQVRLGYANRIKKVKTNGSLIHQWGSVSKLVTSIAVFQLIEQGRVKPTDFITQYIPELKKTSKGFGGFDSVRVYHLINHSTGYDGGVILYKKFIKDHPEFKEKATFCFDDLKPYLHLFKFIRKPGTKYKYSNWGYSLLGLLVERVTGRRFSRYVKKKILKPLDMKTAYFGSTKTSETHKLVTSYYMPKDSSQKLKEKLPTHDQCFGEANGGLKASPSDMIKLMNFFMDKGSPREKKRHSKVLKKSTRRAYLTFSNKNKLDSTKAVYKYNQKNFKEGKIGGITFINFVPQNAEILGHGGLIHAYRSGFFWRNKSNRGIIWTLNTRGFNGDKVAIFTGILDSMQDRLLGLDIVHKSDWKYYENLFGKKKK</sequence>
<comment type="caution">
    <text evidence="3">The sequence shown here is derived from an EMBL/GenBank/DDBJ whole genome shotgun (WGS) entry which is preliminary data.</text>
</comment>
<keyword evidence="1" id="KW-0732">Signal</keyword>
<dbReference type="MEROPS" id="S12.008"/>
<accession>A1ZIL4</accession>
<protein>
    <submittedName>
        <fullName evidence="3">Beta-lactamase</fullName>
    </submittedName>
</protein>
<dbReference type="PANTHER" id="PTHR46825:SF9">
    <property type="entry name" value="BETA-LACTAMASE-RELATED DOMAIN-CONTAINING PROTEIN"/>
    <property type="match status" value="1"/>
</dbReference>
<dbReference type="InterPro" id="IPR001466">
    <property type="entry name" value="Beta-lactam-related"/>
</dbReference>
<dbReference type="RefSeq" id="WP_004155769.1">
    <property type="nucleotide sequence ID" value="NZ_AAWS01000009.1"/>
</dbReference>
<feature type="chain" id="PRO_5002641479" evidence="1">
    <location>
        <begin position="21"/>
        <end position="430"/>
    </location>
</feature>
<proteinExistence type="predicted"/>
<evidence type="ECO:0000313" key="3">
    <source>
        <dbReference type="EMBL" id="EAY29882.1"/>
    </source>
</evidence>
<evidence type="ECO:0000259" key="2">
    <source>
        <dbReference type="Pfam" id="PF00144"/>
    </source>
</evidence>
<evidence type="ECO:0000313" key="4">
    <source>
        <dbReference type="Proteomes" id="UP000004095"/>
    </source>
</evidence>
<dbReference type="eggNOG" id="COG1680">
    <property type="taxonomic scope" value="Bacteria"/>
</dbReference>
<feature type="signal peptide" evidence="1">
    <location>
        <begin position="1"/>
        <end position="20"/>
    </location>
</feature>
<evidence type="ECO:0000256" key="1">
    <source>
        <dbReference type="SAM" id="SignalP"/>
    </source>
</evidence>
<dbReference type="PANTHER" id="PTHR46825">
    <property type="entry name" value="D-ALANYL-D-ALANINE-CARBOXYPEPTIDASE/ENDOPEPTIDASE AMPH"/>
    <property type="match status" value="1"/>
</dbReference>
<dbReference type="InterPro" id="IPR050491">
    <property type="entry name" value="AmpC-like"/>
</dbReference>
<dbReference type="Proteomes" id="UP000004095">
    <property type="component" value="Unassembled WGS sequence"/>
</dbReference>
<dbReference type="EMBL" id="AAWS01000009">
    <property type="protein sequence ID" value="EAY29882.1"/>
    <property type="molecule type" value="Genomic_DNA"/>
</dbReference>
<gene>
    <name evidence="3" type="ORF">M23134_05755</name>
</gene>
<dbReference type="AlphaFoldDB" id="A1ZIL4"/>
<keyword evidence="4" id="KW-1185">Reference proteome</keyword>
<name>A1ZIL4_MICM2</name>
<reference evidence="3 4" key="1">
    <citation type="submission" date="2007-01" db="EMBL/GenBank/DDBJ databases">
        <authorList>
            <person name="Haygood M."/>
            <person name="Podell S."/>
            <person name="Anderson C."/>
            <person name="Hopkinson B."/>
            <person name="Roe K."/>
            <person name="Barbeau K."/>
            <person name="Gaasterland T."/>
            <person name="Ferriera S."/>
            <person name="Johnson J."/>
            <person name="Kravitz S."/>
            <person name="Beeson K."/>
            <person name="Sutton G."/>
            <person name="Rogers Y.-H."/>
            <person name="Friedman R."/>
            <person name="Frazier M."/>
            <person name="Venter J.C."/>
        </authorList>
    </citation>
    <scope>NUCLEOTIDE SEQUENCE [LARGE SCALE GENOMIC DNA]</scope>
    <source>
        <strain evidence="3 4">ATCC 23134</strain>
    </source>
</reference>